<evidence type="ECO:0000313" key="3">
    <source>
        <dbReference type="WBParaSite" id="L893_g6674.t1"/>
    </source>
</evidence>
<proteinExistence type="predicted"/>
<dbReference type="AlphaFoldDB" id="A0A1I8AKY8"/>
<dbReference type="Proteomes" id="UP000095287">
    <property type="component" value="Unplaced"/>
</dbReference>
<name>A0A1I8AKY8_9BILA</name>
<sequence length="120" mass="13525">MPFSKLCIDCMEAKINSKILSCGYIIVHPSSASLHRFHDHPMLTIFEETEKDWVSRRSSVKSNKSKADSPPPPPEITIGERSDDDGEEDSVARAVAYLRRKSLAPEEIPEDVTELREKTV</sequence>
<feature type="region of interest" description="Disordered" evidence="1">
    <location>
        <begin position="56"/>
        <end position="89"/>
    </location>
</feature>
<evidence type="ECO:0000256" key="1">
    <source>
        <dbReference type="SAM" id="MobiDB-lite"/>
    </source>
</evidence>
<keyword evidence="2" id="KW-1185">Reference proteome</keyword>
<accession>A0A1I8AKY8</accession>
<protein>
    <submittedName>
        <fullName evidence="3">Uncharacterized protein</fullName>
    </submittedName>
</protein>
<dbReference type="WBParaSite" id="L893_g6674.t1">
    <property type="protein sequence ID" value="L893_g6674.t1"/>
    <property type="gene ID" value="L893_g6674"/>
</dbReference>
<reference evidence="3" key="1">
    <citation type="submission" date="2016-11" db="UniProtKB">
        <authorList>
            <consortium name="WormBaseParasite"/>
        </authorList>
    </citation>
    <scope>IDENTIFICATION</scope>
</reference>
<organism evidence="2 3">
    <name type="scientific">Steinernema glaseri</name>
    <dbReference type="NCBI Taxonomy" id="37863"/>
    <lineage>
        <taxon>Eukaryota</taxon>
        <taxon>Metazoa</taxon>
        <taxon>Ecdysozoa</taxon>
        <taxon>Nematoda</taxon>
        <taxon>Chromadorea</taxon>
        <taxon>Rhabditida</taxon>
        <taxon>Tylenchina</taxon>
        <taxon>Panagrolaimomorpha</taxon>
        <taxon>Strongyloidoidea</taxon>
        <taxon>Steinernematidae</taxon>
        <taxon>Steinernema</taxon>
    </lineage>
</organism>
<evidence type="ECO:0000313" key="2">
    <source>
        <dbReference type="Proteomes" id="UP000095287"/>
    </source>
</evidence>